<dbReference type="EMBL" id="JBGFFE010000018">
    <property type="protein sequence ID" value="MEY8764250.1"/>
    <property type="molecule type" value="Genomic_DNA"/>
</dbReference>
<evidence type="ECO:0008006" key="3">
    <source>
        <dbReference type="Google" id="ProtNLM"/>
    </source>
</evidence>
<dbReference type="Proteomes" id="UP001565220">
    <property type="component" value="Unassembled WGS sequence"/>
</dbReference>
<dbReference type="Gene3D" id="3.40.50.150">
    <property type="entry name" value="Vaccinia Virus protein VP39"/>
    <property type="match status" value="1"/>
</dbReference>
<accession>A0ABV4DZA9</accession>
<name>A0ABV4DZA9_9CLOT</name>
<evidence type="ECO:0000313" key="2">
    <source>
        <dbReference type="Proteomes" id="UP001565220"/>
    </source>
</evidence>
<gene>
    <name evidence="1" type="ORF">AB8S09_11465</name>
</gene>
<dbReference type="SUPFAM" id="SSF53335">
    <property type="entry name" value="S-adenosyl-L-methionine-dependent methyltransferases"/>
    <property type="match status" value="1"/>
</dbReference>
<evidence type="ECO:0000313" key="1">
    <source>
        <dbReference type="EMBL" id="MEY8764250.1"/>
    </source>
</evidence>
<sequence>MDVLMKLANEIIRKQLKSNSLKNIFCTDGNQLHFNNNTKDSIEFFGQKWKKLSECDKEYIINALLKGFLESFYNVDQYISFKDKDYLEIKKIYISLFQDITNDYMSVQEIEERHYKRIRTFIKKTNRVVYKINHNANKNAKSFMCSEYSSKFQIRLLGINICTLKEPILDIGCGEQGNLVKYLRKNHLRAYGIDRLQENTGYFRSIDWLEFDYFQLKWGTIISNISFSNHFIHHFTQNDGIDILYAQTYMKILKSLDNGGKWIYAPSVPFIENLLPKDEFSVQRIQINESFSKTIVHKFLVL</sequence>
<protein>
    <recommendedName>
        <fullName evidence="3">Class I SAM-dependent methyltransferase</fullName>
    </recommendedName>
</protein>
<organism evidence="1 2">
    <name type="scientific">Clostridium lapidicellarium</name>
    <dbReference type="NCBI Taxonomy" id="3240931"/>
    <lineage>
        <taxon>Bacteria</taxon>
        <taxon>Bacillati</taxon>
        <taxon>Bacillota</taxon>
        <taxon>Clostridia</taxon>
        <taxon>Eubacteriales</taxon>
        <taxon>Clostridiaceae</taxon>
        <taxon>Clostridium</taxon>
    </lineage>
</organism>
<comment type="caution">
    <text evidence="1">The sequence shown here is derived from an EMBL/GenBank/DDBJ whole genome shotgun (WGS) entry which is preliminary data.</text>
</comment>
<proteinExistence type="predicted"/>
<dbReference type="RefSeq" id="WP_294183730.1">
    <property type="nucleotide sequence ID" value="NZ_JBGFFE010000018.1"/>
</dbReference>
<keyword evidence="2" id="KW-1185">Reference proteome</keyword>
<dbReference type="InterPro" id="IPR029063">
    <property type="entry name" value="SAM-dependent_MTases_sf"/>
</dbReference>
<reference evidence="1 2" key="1">
    <citation type="submission" date="2024-08" db="EMBL/GenBank/DDBJ databases">
        <title>Clostridium lapicellarii sp. nov., and Clostridium renhuaiense sp. nov., two species isolated from the mud in a fermentation cellar used for producing sauce-flavour Chinese liquors.</title>
        <authorList>
            <person name="Yang F."/>
            <person name="Wang H."/>
            <person name="Chen L.Q."/>
            <person name="Zhou N."/>
            <person name="Lu J.J."/>
            <person name="Pu X.X."/>
            <person name="Wan B."/>
            <person name="Wang L."/>
            <person name="Liu S.J."/>
        </authorList>
    </citation>
    <scope>NUCLEOTIDE SEQUENCE [LARGE SCALE GENOMIC DNA]</scope>
    <source>
        <strain evidence="1 2">MT-113</strain>
    </source>
</reference>